<name>A0A9P7YT65_9HELO</name>
<protein>
    <submittedName>
        <fullName evidence="1">Uncharacterized protein</fullName>
    </submittedName>
</protein>
<evidence type="ECO:0000313" key="2">
    <source>
        <dbReference type="Proteomes" id="UP000824998"/>
    </source>
</evidence>
<keyword evidence="2" id="KW-1185">Reference proteome</keyword>
<evidence type="ECO:0000313" key="1">
    <source>
        <dbReference type="EMBL" id="KAG9239364.1"/>
    </source>
</evidence>
<dbReference type="AlphaFoldDB" id="A0A9P7YT65"/>
<dbReference type="EMBL" id="MU251359">
    <property type="protein sequence ID" value="KAG9239364.1"/>
    <property type="molecule type" value="Genomic_DNA"/>
</dbReference>
<gene>
    <name evidence="1" type="ORF">BJ875DRAFT_448537</name>
</gene>
<sequence length="350" mass="39552">MSIIMASHIRTPSLGILIFLILIWTLYSLRETSVKSSLYSTTTSPISDDVKDENDRPLVLYAYADGNDENARTNLEFFLKHGLHNRADFVFILNGETSAKDLIPQAKNIRYVQRSNDCYDMGAYSEVLQKDDLYKNYKRFIMLNASIRGPFMPYYAEGCWSDMYLGRVTDQVKLIGMTVNCSPTLHVQSMILATDITGLEVLLYPSDKTLAAYHADPPKTYYQNGRSLPDQVPGMNGCFHDWLSAVTAEISLTTLLHRAGYTVDVMMSGFHGVGDGSLEAYENICVDVGDILWQNKYYGINIHPFETIFIKSNRNIAPLTLERHSEWVRASGYSSYDHCPAPRTKSRQVG</sequence>
<comment type="caution">
    <text evidence="1">The sequence shown here is derived from an EMBL/GenBank/DDBJ whole genome shotgun (WGS) entry which is preliminary data.</text>
</comment>
<organism evidence="1 2">
    <name type="scientific">Amylocarpus encephaloides</name>
    <dbReference type="NCBI Taxonomy" id="45428"/>
    <lineage>
        <taxon>Eukaryota</taxon>
        <taxon>Fungi</taxon>
        <taxon>Dikarya</taxon>
        <taxon>Ascomycota</taxon>
        <taxon>Pezizomycotina</taxon>
        <taxon>Leotiomycetes</taxon>
        <taxon>Helotiales</taxon>
        <taxon>Helotiales incertae sedis</taxon>
        <taxon>Amylocarpus</taxon>
    </lineage>
</organism>
<dbReference type="Proteomes" id="UP000824998">
    <property type="component" value="Unassembled WGS sequence"/>
</dbReference>
<proteinExistence type="predicted"/>
<accession>A0A9P7YT65</accession>
<reference evidence="1" key="1">
    <citation type="journal article" date="2021" name="IMA Fungus">
        <title>Genomic characterization of three marine fungi, including Emericellopsis atlantica sp. nov. with signatures of a generalist lifestyle and marine biomass degradation.</title>
        <authorList>
            <person name="Hagestad O.C."/>
            <person name="Hou L."/>
            <person name="Andersen J.H."/>
            <person name="Hansen E.H."/>
            <person name="Altermark B."/>
            <person name="Li C."/>
            <person name="Kuhnert E."/>
            <person name="Cox R.J."/>
            <person name="Crous P.W."/>
            <person name="Spatafora J.W."/>
            <person name="Lail K."/>
            <person name="Amirebrahimi M."/>
            <person name="Lipzen A."/>
            <person name="Pangilinan J."/>
            <person name="Andreopoulos W."/>
            <person name="Hayes R.D."/>
            <person name="Ng V."/>
            <person name="Grigoriev I.V."/>
            <person name="Jackson S.A."/>
            <person name="Sutton T.D.S."/>
            <person name="Dobson A.D.W."/>
            <person name="Rama T."/>
        </authorList>
    </citation>
    <scope>NUCLEOTIDE SEQUENCE</scope>
    <source>
        <strain evidence="1">TRa018bII</strain>
    </source>
</reference>
<dbReference type="OrthoDB" id="526941at2759"/>